<evidence type="ECO:0000313" key="5">
    <source>
        <dbReference type="Proteomes" id="UP000253977"/>
    </source>
</evidence>
<feature type="domain" description="Methyl-accepting transducer" evidence="3">
    <location>
        <begin position="27"/>
        <end position="263"/>
    </location>
</feature>
<proteinExistence type="predicted"/>
<evidence type="ECO:0000256" key="2">
    <source>
        <dbReference type="PROSITE-ProRule" id="PRU00284"/>
    </source>
</evidence>
<keyword evidence="5" id="KW-1185">Reference proteome</keyword>
<dbReference type="PROSITE" id="PS50111">
    <property type="entry name" value="CHEMOTAXIS_TRANSDUC_2"/>
    <property type="match status" value="1"/>
</dbReference>
<protein>
    <submittedName>
        <fullName evidence="4">Methyl-accepting chemotaxis protein</fullName>
    </submittedName>
</protein>
<sequence length="474" mass="50416">MFVNAKLEIAPKHAETTGDDLTDVTRAASSLGCELVEIGAFLSDIDRLCHSQTGALQAMRDGTTHVNEANARMQAAAQALAKRTEEAMTKVSDSTALLARTTRESRAIAEWVRTVNDNSETVEKMLLAVQKANEQIASIAAQVNILAMNAKIEAARAGPAGKGFAIVAEEITELSRKTGASADDISGTVTELADWMSTLSQGAQVTARTARGLIDNGSATDAALAEIGAAMAEVQSGSREIESGVSQASTAIGRLAPALADIETSVTTIAGGIEQATGRSERLIDASETIVQRAVGAGGASDDAAMIALVQDRAADIARVFEEAITAGGIGVEDLFDTQYRPITGQAAGPQQLLTRFTHLTDALLPAIQEPVLDCDDRVVFCAAVDRNGYLPTHNRIFSQPPGPDPVWNTAHCRNRRIFDDRVGLKAGKSETPFLLQIYRRDMGGGVFKMMKDLSAPIRVQGRHWGALRLAYRF</sequence>
<dbReference type="EMBL" id="QPMK01000003">
    <property type="protein sequence ID" value="RDD67381.1"/>
    <property type="molecule type" value="Genomic_DNA"/>
</dbReference>
<dbReference type="Pfam" id="PF00015">
    <property type="entry name" value="MCPsignal"/>
    <property type="match status" value="1"/>
</dbReference>
<dbReference type="InterPro" id="IPR004089">
    <property type="entry name" value="MCPsignal_dom"/>
</dbReference>
<evidence type="ECO:0000259" key="3">
    <source>
        <dbReference type="PROSITE" id="PS50111"/>
    </source>
</evidence>
<dbReference type="OrthoDB" id="2489132at2"/>
<name>A0A369TQ19_9RHOB</name>
<gene>
    <name evidence="4" type="ORF">DU478_06590</name>
</gene>
<dbReference type="Proteomes" id="UP000253977">
    <property type="component" value="Unassembled WGS sequence"/>
</dbReference>
<dbReference type="RefSeq" id="WP_114510130.1">
    <property type="nucleotide sequence ID" value="NZ_QPMK01000003.1"/>
</dbReference>
<evidence type="ECO:0000256" key="1">
    <source>
        <dbReference type="ARBA" id="ARBA00023224"/>
    </source>
</evidence>
<dbReference type="AlphaFoldDB" id="A0A369TQ19"/>
<dbReference type="PANTHER" id="PTHR32089:SF112">
    <property type="entry name" value="LYSOZYME-LIKE PROTEIN-RELATED"/>
    <property type="match status" value="1"/>
</dbReference>
<dbReference type="GO" id="GO:0016020">
    <property type="term" value="C:membrane"/>
    <property type="evidence" value="ECO:0007669"/>
    <property type="project" value="InterPro"/>
</dbReference>
<dbReference type="GO" id="GO:0007165">
    <property type="term" value="P:signal transduction"/>
    <property type="evidence" value="ECO:0007669"/>
    <property type="project" value="UniProtKB-KW"/>
</dbReference>
<evidence type="ECO:0000313" key="4">
    <source>
        <dbReference type="EMBL" id="RDD67381.1"/>
    </source>
</evidence>
<keyword evidence="1 2" id="KW-0807">Transducer</keyword>
<dbReference type="SMART" id="SM00283">
    <property type="entry name" value="MA"/>
    <property type="match status" value="1"/>
</dbReference>
<dbReference type="Gene3D" id="1.10.287.950">
    <property type="entry name" value="Methyl-accepting chemotaxis protein"/>
    <property type="match status" value="1"/>
</dbReference>
<reference evidence="4 5" key="1">
    <citation type="submission" date="2018-07" db="EMBL/GenBank/DDBJ databases">
        <title>Thalassococcus profundi sp. nov., a marine bacterium isolated from deep seawater of Okinawa Trough.</title>
        <authorList>
            <person name="Yu M."/>
        </authorList>
    </citation>
    <scope>NUCLEOTIDE SEQUENCE [LARGE SCALE GENOMIC DNA]</scope>
    <source>
        <strain evidence="4 5">WRAS1</strain>
    </source>
</reference>
<dbReference type="PANTHER" id="PTHR32089">
    <property type="entry name" value="METHYL-ACCEPTING CHEMOTAXIS PROTEIN MCPB"/>
    <property type="match status" value="1"/>
</dbReference>
<organism evidence="4 5">
    <name type="scientific">Thalassococcus profundi</name>
    <dbReference type="NCBI Taxonomy" id="2282382"/>
    <lineage>
        <taxon>Bacteria</taxon>
        <taxon>Pseudomonadati</taxon>
        <taxon>Pseudomonadota</taxon>
        <taxon>Alphaproteobacteria</taxon>
        <taxon>Rhodobacterales</taxon>
        <taxon>Roseobacteraceae</taxon>
        <taxon>Thalassococcus</taxon>
    </lineage>
</organism>
<dbReference type="SUPFAM" id="SSF58104">
    <property type="entry name" value="Methyl-accepting chemotaxis protein (MCP) signaling domain"/>
    <property type="match status" value="1"/>
</dbReference>
<comment type="caution">
    <text evidence="4">The sequence shown here is derived from an EMBL/GenBank/DDBJ whole genome shotgun (WGS) entry which is preliminary data.</text>
</comment>
<accession>A0A369TQ19</accession>